<protein>
    <recommendedName>
        <fullName evidence="2">Radical SAM protein</fullName>
    </recommendedName>
</protein>
<dbReference type="EMBL" id="AP031322">
    <property type="protein sequence ID" value="BFH73845.1"/>
    <property type="molecule type" value="Genomic_DNA"/>
</dbReference>
<sequence length="371" mass="42751">MILTSDYATFYSLPPLPFRLNLRRKYPPYGLRKVEAITGARIVPPDKLTEDEIIGVYVNDPFGLTEAAKGLTKIFKREPYYVTSFKEFSFKLREMKSKIIVGGPGAWELVNEDWIDHILIGEAETTLPVLLKKIKEGEKMPKVIYGEEAKKFYPIKGPSSMAEVEIMRKGRKIPLDIVKKELELQSKYHNYVNLISEDLLSYGDEKEVIDLLKLSSAYGKVIFSQISVISASSFNLSKLKEVLNLSERNFRSPVLSTNPGSCIFKIESEIIKELNKNFIYPMIYTDVSNVYDLMTYKTIIIPLPKNDDEDISKILLDVWNHDRKIIKVPFSRVIDYILRKNYETKGEYLKKLNLSSIFSIFPLIIKAYLFP</sequence>
<dbReference type="PANTHER" id="PTHR42731:SF4">
    <property type="entry name" value="RADICAL SAM DOMAIN PROTEIN"/>
    <property type="match status" value="1"/>
</dbReference>
<dbReference type="AlphaFoldDB" id="A0AAT9GT00"/>
<accession>A0AAT9GT00</accession>
<name>A0AAT9GT00_9CREN</name>
<dbReference type="PANTHER" id="PTHR42731">
    <property type="entry name" value="SLL1084 PROTEIN"/>
    <property type="match status" value="1"/>
</dbReference>
<dbReference type="GeneID" id="92354742"/>
<reference evidence="1" key="1">
    <citation type="submission" date="2024-03" db="EMBL/GenBank/DDBJ databases">
        <title>Complete genome sequence of Sulfurisphaera javensis strain KD-1.</title>
        <authorList>
            <person name="Sakai H."/>
            <person name="Nur N."/>
            <person name="Suwanto A."/>
            <person name="Kurosawa N."/>
        </authorList>
    </citation>
    <scope>NUCLEOTIDE SEQUENCE</scope>
    <source>
        <strain evidence="1">KD-1</strain>
    </source>
</reference>
<proteinExistence type="predicted"/>
<gene>
    <name evidence="1" type="ORF">SJAV_17890</name>
</gene>
<dbReference type="RefSeq" id="WP_369609404.1">
    <property type="nucleotide sequence ID" value="NZ_AP031322.1"/>
</dbReference>
<organism evidence="1">
    <name type="scientific">Sulfurisphaera javensis</name>
    <dbReference type="NCBI Taxonomy" id="2049879"/>
    <lineage>
        <taxon>Archaea</taxon>
        <taxon>Thermoproteota</taxon>
        <taxon>Thermoprotei</taxon>
        <taxon>Sulfolobales</taxon>
        <taxon>Sulfolobaceae</taxon>
        <taxon>Sulfurisphaera</taxon>
    </lineage>
</organism>
<dbReference type="KEGG" id="sjv:SJAV_17890"/>
<evidence type="ECO:0000313" key="1">
    <source>
        <dbReference type="EMBL" id="BFH73845.1"/>
    </source>
</evidence>
<evidence type="ECO:0008006" key="2">
    <source>
        <dbReference type="Google" id="ProtNLM"/>
    </source>
</evidence>